<dbReference type="InterPro" id="IPR006312">
    <property type="entry name" value="TatA/E"/>
</dbReference>
<reference evidence="10 11" key="2">
    <citation type="submission" date="2018-12" db="EMBL/GenBank/DDBJ databases">
        <title>Nakamurella antarcticus sp. nov., isolated from Antarctica South Shetland Islands soil.</title>
        <authorList>
            <person name="Peng F."/>
        </authorList>
    </citation>
    <scope>NUCLEOTIDE SEQUENCE [LARGE SCALE GENOMIC DNA]</scope>
    <source>
        <strain evidence="10 11">S14-144</strain>
    </source>
</reference>
<organism evidence="10 11">
    <name type="scientific">Nakamurella antarctica</name>
    <dbReference type="NCBI Taxonomy" id="1902245"/>
    <lineage>
        <taxon>Bacteria</taxon>
        <taxon>Bacillati</taxon>
        <taxon>Actinomycetota</taxon>
        <taxon>Actinomycetes</taxon>
        <taxon>Nakamurellales</taxon>
        <taxon>Nakamurellaceae</taxon>
        <taxon>Nakamurella</taxon>
    </lineage>
</organism>
<gene>
    <name evidence="9" type="primary">tatA</name>
    <name evidence="10" type="ORF">EH165_05270</name>
</gene>
<dbReference type="GO" id="GO:0008320">
    <property type="term" value="F:protein transmembrane transporter activity"/>
    <property type="evidence" value="ECO:0007669"/>
    <property type="project" value="UniProtKB-UniRule"/>
</dbReference>
<evidence type="ECO:0000256" key="5">
    <source>
        <dbReference type="ARBA" id="ARBA00022927"/>
    </source>
</evidence>
<keyword evidence="2 9" id="KW-0813">Transport</keyword>
<dbReference type="InterPro" id="IPR003369">
    <property type="entry name" value="TatA/B/E"/>
</dbReference>
<keyword evidence="6 9" id="KW-1133">Transmembrane helix</keyword>
<evidence type="ECO:0000256" key="1">
    <source>
        <dbReference type="ARBA" id="ARBA00004162"/>
    </source>
</evidence>
<dbReference type="AlphaFoldDB" id="A0A3G8ZKB8"/>
<name>A0A3G8ZKB8_9ACTN</name>
<dbReference type="Proteomes" id="UP000268084">
    <property type="component" value="Chromosome"/>
</dbReference>
<dbReference type="HAMAP" id="MF_00236">
    <property type="entry name" value="TatA_E"/>
    <property type="match status" value="1"/>
</dbReference>
<proteinExistence type="inferred from homology"/>
<keyword evidence="8 9" id="KW-0472">Membrane</keyword>
<comment type="subcellular location">
    <subcellularLocation>
        <location evidence="1 9">Cell membrane</location>
        <topology evidence="1 9">Single-pass membrane protein</topology>
    </subcellularLocation>
</comment>
<evidence type="ECO:0000256" key="7">
    <source>
        <dbReference type="ARBA" id="ARBA00023010"/>
    </source>
</evidence>
<keyword evidence="7 9" id="KW-0811">Translocation</keyword>
<dbReference type="PANTHER" id="PTHR42982:SF8">
    <property type="entry name" value="SEC-INDEPENDENT PROTEIN TRANSLOCASE PROTEIN TATA"/>
    <property type="match status" value="1"/>
</dbReference>
<protein>
    <recommendedName>
        <fullName evidence="9">Sec-independent protein translocase protein TatA</fullName>
    </recommendedName>
</protein>
<evidence type="ECO:0000256" key="2">
    <source>
        <dbReference type="ARBA" id="ARBA00022448"/>
    </source>
</evidence>
<accession>A0A3G8ZKB8</accession>
<evidence type="ECO:0000256" key="6">
    <source>
        <dbReference type="ARBA" id="ARBA00022989"/>
    </source>
</evidence>
<evidence type="ECO:0000313" key="11">
    <source>
        <dbReference type="Proteomes" id="UP000268084"/>
    </source>
</evidence>
<reference evidence="10 11" key="1">
    <citation type="submission" date="2018-11" db="EMBL/GenBank/DDBJ databases">
        <authorList>
            <person name="Da X."/>
        </authorList>
    </citation>
    <scope>NUCLEOTIDE SEQUENCE [LARGE SCALE GENOMIC DNA]</scope>
    <source>
        <strain evidence="10 11">S14-144</strain>
    </source>
</reference>
<comment type="similarity">
    <text evidence="9">Belongs to the TatA/E family.</text>
</comment>
<comment type="function">
    <text evidence="9">Part of the twin-arginine translocation (Tat) system that transports large folded proteins containing a characteristic twin-arginine motif in their signal peptide across membranes. TatA could form the protein-conducting channel of the Tat system.</text>
</comment>
<dbReference type="PANTHER" id="PTHR42982">
    <property type="entry name" value="SEC-INDEPENDENT PROTEIN TRANSLOCASE PROTEIN TATA"/>
    <property type="match status" value="1"/>
</dbReference>
<dbReference type="Pfam" id="PF02416">
    <property type="entry name" value="TatA_B_E"/>
    <property type="match status" value="1"/>
</dbReference>
<dbReference type="NCBIfam" id="NF001854">
    <property type="entry name" value="PRK00575.1"/>
    <property type="match status" value="1"/>
</dbReference>
<dbReference type="KEGG" id="nak:EH165_05270"/>
<comment type="subunit">
    <text evidence="9">The Tat system comprises two distinct complexes: a TatABC complex, containing multiple copies of TatA, TatB and TatC subunits, and a separate TatA complex, containing only TatA subunits. Substrates initially bind to the TatABC complex, which probably triggers association of the separate TatA complex to form the active translocon.</text>
</comment>
<keyword evidence="4 9" id="KW-0812">Transmembrane</keyword>
<keyword evidence="3 9" id="KW-1003">Cell membrane</keyword>
<evidence type="ECO:0000256" key="9">
    <source>
        <dbReference type="HAMAP-Rule" id="MF_00236"/>
    </source>
</evidence>
<feature type="transmembrane region" description="Helical" evidence="9">
    <location>
        <begin position="6"/>
        <end position="22"/>
    </location>
</feature>
<keyword evidence="11" id="KW-1185">Reference proteome</keyword>
<dbReference type="GO" id="GO:0043953">
    <property type="term" value="P:protein transport by the Tat complex"/>
    <property type="evidence" value="ECO:0007669"/>
    <property type="project" value="UniProtKB-UniRule"/>
</dbReference>
<evidence type="ECO:0000256" key="8">
    <source>
        <dbReference type="ARBA" id="ARBA00023136"/>
    </source>
</evidence>
<dbReference type="GO" id="GO:0033281">
    <property type="term" value="C:TAT protein transport complex"/>
    <property type="evidence" value="ECO:0007669"/>
    <property type="project" value="UniProtKB-UniRule"/>
</dbReference>
<evidence type="ECO:0000313" key="10">
    <source>
        <dbReference type="EMBL" id="AZI57650.1"/>
    </source>
</evidence>
<keyword evidence="5 9" id="KW-0653">Protein transport</keyword>
<dbReference type="OrthoDB" id="5245163at2"/>
<sequence length="102" mass="10774">MGALAWWHWAIILILFVLLFGAKKLPDAARGVGRSLRILKAEVGAMSEDKKDDPASAVVIAPPAATGMSAAQLSPNAVEPIEPAQPLHSAQITINGRPLDQN</sequence>
<evidence type="ECO:0000256" key="4">
    <source>
        <dbReference type="ARBA" id="ARBA00022692"/>
    </source>
</evidence>
<evidence type="ECO:0000256" key="3">
    <source>
        <dbReference type="ARBA" id="ARBA00022475"/>
    </source>
</evidence>
<dbReference type="Gene3D" id="1.20.5.3310">
    <property type="match status" value="1"/>
</dbReference>
<dbReference type="RefSeq" id="WP_124798335.1">
    <property type="nucleotide sequence ID" value="NZ_CP034170.1"/>
</dbReference>
<dbReference type="EMBL" id="CP034170">
    <property type="protein sequence ID" value="AZI57650.1"/>
    <property type="molecule type" value="Genomic_DNA"/>
</dbReference>